<reference evidence="12" key="1">
    <citation type="journal article" date="2021" name="PeerJ">
        <title>Extensive microbial diversity within the chicken gut microbiome revealed by metagenomics and culture.</title>
        <authorList>
            <person name="Gilroy R."/>
            <person name="Ravi A."/>
            <person name="Getino M."/>
            <person name="Pursley I."/>
            <person name="Horton D.L."/>
            <person name="Alikhan N.F."/>
            <person name="Baker D."/>
            <person name="Gharbi K."/>
            <person name="Hall N."/>
            <person name="Watson M."/>
            <person name="Adriaenssens E.M."/>
            <person name="Foster-Nyarko E."/>
            <person name="Jarju S."/>
            <person name="Secka A."/>
            <person name="Antonio M."/>
            <person name="Oren A."/>
            <person name="Chaudhuri R.R."/>
            <person name="La Ragione R."/>
            <person name="Hildebrand F."/>
            <person name="Pallen M.J."/>
        </authorList>
    </citation>
    <scope>NUCLEOTIDE SEQUENCE</scope>
    <source>
        <strain evidence="12">ChiHjej12B11-16260</strain>
    </source>
</reference>
<dbReference type="Pfam" id="PF00288">
    <property type="entry name" value="GHMP_kinases_N"/>
    <property type="match status" value="1"/>
</dbReference>
<feature type="domain" description="GHMP kinase C-terminal" evidence="11">
    <location>
        <begin position="206"/>
        <end position="251"/>
    </location>
</feature>
<dbReference type="SUPFAM" id="SSF55060">
    <property type="entry name" value="GHMP Kinase, C-terminal domain"/>
    <property type="match status" value="1"/>
</dbReference>
<evidence type="ECO:0000256" key="2">
    <source>
        <dbReference type="ARBA" id="ARBA00012052"/>
    </source>
</evidence>
<dbReference type="InterPro" id="IPR036554">
    <property type="entry name" value="GHMP_kinase_C_sf"/>
</dbReference>
<dbReference type="PANTHER" id="PTHR43527">
    <property type="entry name" value="4-DIPHOSPHOCYTIDYL-2-C-METHYL-D-ERYTHRITOL KINASE, CHLOROPLASTIC"/>
    <property type="match status" value="1"/>
</dbReference>
<dbReference type="EMBL" id="DXFB01000170">
    <property type="protein sequence ID" value="HIX45888.1"/>
    <property type="molecule type" value="Genomic_DNA"/>
</dbReference>
<comment type="catalytic activity">
    <reaction evidence="9">
        <text>4-CDP-2-C-methyl-D-erythritol + ATP = 4-CDP-2-C-methyl-D-erythritol 2-phosphate + ADP + H(+)</text>
        <dbReference type="Rhea" id="RHEA:18437"/>
        <dbReference type="ChEBI" id="CHEBI:15378"/>
        <dbReference type="ChEBI" id="CHEBI:30616"/>
        <dbReference type="ChEBI" id="CHEBI:57823"/>
        <dbReference type="ChEBI" id="CHEBI:57919"/>
        <dbReference type="ChEBI" id="CHEBI:456216"/>
        <dbReference type="EC" id="2.7.1.148"/>
    </reaction>
</comment>
<feature type="binding site" evidence="9">
    <location>
        <begin position="92"/>
        <end position="102"/>
    </location>
    <ligand>
        <name>ATP</name>
        <dbReference type="ChEBI" id="CHEBI:30616"/>
    </ligand>
</feature>
<feature type="active site" evidence="9">
    <location>
        <position position="8"/>
    </location>
</feature>
<comment type="function">
    <text evidence="9">Catalyzes the phosphorylation of the position 2 hydroxy group of 4-diphosphocytidyl-2C-methyl-D-erythritol.</text>
</comment>
<dbReference type="PANTHER" id="PTHR43527:SF2">
    <property type="entry name" value="4-DIPHOSPHOCYTIDYL-2-C-METHYL-D-ERYTHRITOL KINASE, CHLOROPLASTIC"/>
    <property type="match status" value="1"/>
</dbReference>
<dbReference type="NCBIfam" id="TIGR00154">
    <property type="entry name" value="ispE"/>
    <property type="match status" value="1"/>
</dbReference>
<keyword evidence="4 9" id="KW-0808">Transferase</keyword>
<evidence type="ECO:0000256" key="6">
    <source>
        <dbReference type="ARBA" id="ARBA00022777"/>
    </source>
</evidence>
<evidence type="ECO:0000313" key="13">
    <source>
        <dbReference type="Proteomes" id="UP000824246"/>
    </source>
</evidence>
<comment type="similarity">
    <text evidence="1 9">Belongs to the GHMP kinase family. IspE subfamily.</text>
</comment>
<evidence type="ECO:0000256" key="5">
    <source>
        <dbReference type="ARBA" id="ARBA00022741"/>
    </source>
</evidence>
<organism evidence="12 13">
    <name type="scientific">Candidatus Barnesiella excrementipullorum</name>
    <dbReference type="NCBI Taxonomy" id="2838479"/>
    <lineage>
        <taxon>Bacteria</taxon>
        <taxon>Pseudomonadati</taxon>
        <taxon>Bacteroidota</taxon>
        <taxon>Bacteroidia</taxon>
        <taxon>Bacteroidales</taxon>
        <taxon>Barnesiellaceae</taxon>
        <taxon>Barnesiella</taxon>
    </lineage>
</organism>
<comment type="pathway">
    <text evidence="9">Isoprenoid biosynthesis; isopentenyl diphosphate biosynthesis via DXP pathway; isopentenyl diphosphate from 1-deoxy-D-xylulose 5-phosphate: step 3/6.</text>
</comment>
<evidence type="ECO:0000256" key="7">
    <source>
        <dbReference type="ARBA" id="ARBA00022840"/>
    </source>
</evidence>
<evidence type="ECO:0000256" key="8">
    <source>
        <dbReference type="ARBA" id="ARBA00032554"/>
    </source>
</evidence>
<dbReference type="GO" id="GO:0050515">
    <property type="term" value="F:4-(cytidine 5'-diphospho)-2-C-methyl-D-erythritol kinase activity"/>
    <property type="evidence" value="ECO:0007669"/>
    <property type="project" value="UniProtKB-UniRule"/>
</dbReference>
<evidence type="ECO:0000313" key="12">
    <source>
        <dbReference type="EMBL" id="HIX45888.1"/>
    </source>
</evidence>
<proteinExistence type="inferred from homology"/>
<dbReference type="HAMAP" id="MF_00061">
    <property type="entry name" value="IspE"/>
    <property type="match status" value="1"/>
</dbReference>
<feature type="active site" evidence="9">
    <location>
        <position position="134"/>
    </location>
</feature>
<comment type="caution">
    <text evidence="12">The sequence shown here is derived from an EMBL/GenBank/DDBJ whole genome shotgun (WGS) entry which is preliminary data.</text>
</comment>
<dbReference type="AlphaFoldDB" id="A0A9D1VSC2"/>
<evidence type="ECO:0000259" key="11">
    <source>
        <dbReference type="Pfam" id="PF08544"/>
    </source>
</evidence>
<accession>A0A9D1VSC2</accession>
<keyword evidence="7 9" id="KW-0067">ATP-binding</keyword>
<reference evidence="12" key="2">
    <citation type="submission" date="2021-04" db="EMBL/GenBank/DDBJ databases">
        <authorList>
            <person name="Gilroy R."/>
        </authorList>
    </citation>
    <scope>NUCLEOTIDE SEQUENCE</scope>
    <source>
        <strain evidence="12">ChiHjej12B11-16260</strain>
    </source>
</reference>
<evidence type="ECO:0000256" key="4">
    <source>
        <dbReference type="ARBA" id="ARBA00022679"/>
    </source>
</evidence>
<dbReference type="InterPro" id="IPR014721">
    <property type="entry name" value="Ribsml_uS5_D2-typ_fold_subgr"/>
</dbReference>
<dbReference type="GO" id="GO:0019288">
    <property type="term" value="P:isopentenyl diphosphate biosynthetic process, methylerythritol 4-phosphate pathway"/>
    <property type="evidence" value="ECO:0007669"/>
    <property type="project" value="UniProtKB-UniRule"/>
</dbReference>
<dbReference type="InterPro" id="IPR004424">
    <property type="entry name" value="IspE"/>
</dbReference>
<dbReference type="InterPro" id="IPR020568">
    <property type="entry name" value="Ribosomal_Su5_D2-typ_SF"/>
</dbReference>
<dbReference type="GO" id="GO:0016114">
    <property type="term" value="P:terpenoid biosynthetic process"/>
    <property type="evidence" value="ECO:0007669"/>
    <property type="project" value="UniProtKB-UniRule"/>
</dbReference>
<evidence type="ECO:0000256" key="3">
    <source>
        <dbReference type="ARBA" id="ARBA00017473"/>
    </source>
</evidence>
<keyword evidence="5 9" id="KW-0547">Nucleotide-binding</keyword>
<dbReference type="PIRSF" id="PIRSF010376">
    <property type="entry name" value="IspE"/>
    <property type="match status" value="1"/>
</dbReference>
<keyword evidence="9" id="KW-0414">Isoprene biosynthesis</keyword>
<evidence type="ECO:0000256" key="9">
    <source>
        <dbReference type="HAMAP-Rule" id="MF_00061"/>
    </source>
</evidence>
<gene>
    <name evidence="9" type="primary">ispE</name>
    <name evidence="12" type="ORF">H9982_06670</name>
</gene>
<evidence type="ECO:0000259" key="10">
    <source>
        <dbReference type="Pfam" id="PF00288"/>
    </source>
</evidence>
<feature type="domain" description="GHMP kinase N-terminal" evidence="10">
    <location>
        <begin position="65"/>
        <end position="141"/>
    </location>
</feature>
<dbReference type="GO" id="GO:0005524">
    <property type="term" value="F:ATP binding"/>
    <property type="evidence" value="ECO:0007669"/>
    <property type="project" value="UniProtKB-UniRule"/>
</dbReference>
<dbReference type="EC" id="2.7.1.148" evidence="2 9"/>
<dbReference type="InterPro" id="IPR006204">
    <property type="entry name" value="GHMP_kinase_N_dom"/>
</dbReference>
<sequence>MITFPNAKINIGLRVVSRRPDGYHNIETLFYPISLADVLEIVPASASATTLSVTGFAPAGDVADNLVMRAYRLLQSQYDLPAVEIHLHKAIPFGAGLGGGSSDAAYTLCMLRDMFALPLADDDLARMAASLGADCPFFIYNRPLFATGIGDCFSSADFTLRGKHIVLVKPPVGVSTAEAYARIVPAVPQRPLREELSQPSALWRGQVVNDFEPGVFALHPRIAAVKQRLYELGAVYASMSGSGASVFGIFDGPCSYTHIFPDCFVWSAMCEI</sequence>
<dbReference type="Pfam" id="PF08544">
    <property type="entry name" value="GHMP_kinases_C"/>
    <property type="match status" value="1"/>
</dbReference>
<evidence type="ECO:0000256" key="1">
    <source>
        <dbReference type="ARBA" id="ARBA00009684"/>
    </source>
</evidence>
<name>A0A9D1VSC2_9BACT</name>
<dbReference type="InterPro" id="IPR013750">
    <property type="entry name" value="GHMP_kinase_C_dom"/>
</dbReference>
<dbReference type="SUPFAM" id="SSF54211">
    <property type="entry name" value="Ribosomal protein S5 domain 2-like"/>
    <property type="match status" value="1"/>
</dbReference>
<dbReference type="Gene3D" id="3.30.70.890">
    <property type="entry name" value="GHMP kinase, C-terminal domain"/>
    <property type="match status" value="1"/>
</dbReference>
<protein>
    <recommendedName>
        <fullName evidence="3 9">4-diphosphocytidyl-2-C-methyl-D-erythritol kinase</fullName>
        <shortName evidence="9">CMK</shortName>
        <ecNumber evidence="2 9">2.7.1.148</ecNumber>
    </recommendedName>
    <alternativeName>
        <fullName evidence="8 9">4-(cytidine-5'-diphospho)-2-C-methyl-D-erythritol kinase</fullName>
    </alternativeName>
</protein>
<dbReference type="Proteomes" id="UP000824246">
    <property type="component" value="Unassembled WGS sequence"/>
</dbReference>
<keyword evidence="6 9" id="KW-0418">Kinase</keyword>
<dbReference type="Gene3D" id="3.30.230.10">
    <property type="match status" value="1"/>
</dbReference>